<dbReference type="RefSeq" id="WP_021428894.1">
    <property type="nucleotide sequence ID" value="NZ_BROL01000047.1"/>
</dbReference>
<dbReference type="EMBL" id="CP124691">
    <property type="protein sequence ID" value="WGX77805.1"/>
    <property type="molecule type" value="Genomic_DNA"/>
</dbReference>
<proteinExistence type="predicted"/>
<dbReference type="GeneID" id="67474268"/>
<keyword evidence="4" id="KW-1185">Reference proteome</keyword>
<organism evidence="1 3">
    <name type="scientific">Paraclostridium bifermentans</name>
    <name type="common">Clostridium bifermentans</name>
    <dbReference type="NCBI Taxonomy" id="1490"/>
    <lineage>
        <taxon>Bacteria</taxon>
        <taxon>Bacillati</taxon>
        <taxon>Bacillota</taxon>
        <taxon>Clostridia</taxon>
        <taxon>Peptostreptococcales</taxon>
        <taxon>Peptostreptococcaceae</taxon>
        <taxon>Paraclostridium</taxon>
    </lineage>
</organism>
<dbReference type="NCBIfam" id="TIGR04333">
    <property type="entry name" value="Clo7Bot_mod_Cys"/>
    <property type="match status" value="1"/>
</dbReference>
<evidence type="ECO:0000313" key="2">
    <source>
        <dbReference type="EMBL" id="WGX77805.1"/>
    </source>
</evidence>
<reference evidence="1 3" key="1">
    <citation type="submission" date="2020-04" db="EMBL/GenBank/DDBJ databases">
        <authorList>
            <person name="Hitch T.C.A."/>
            <person name="Wylensek D."/>
            <person name="Clavel T."/>
        </authorList>
    </citation>
    <scope>NUCLEOTIDE SEQUENCE [LARGE SCALE GENOMIC DNA]</scope>
    <source>
        <strain evidence="1 3">Med78_4-601-WT-2</strain>
    </source>
</reference>
<dbReference type="InterPro" id="IPR027601">
    <property type="entry name" value="Clo7Bot_mod_Cys"/>
</dbReference>
<name>A0AA44DMK1_PARBF</name>
<dbReference type="Proteomes" id="UP000573963">
    <property type="component" value="Unassembled WGS sequence"/>
</dbReference>
<dbReference type="EMBL" id="JABAFD010000008">
    <property type="protein sequence ID" value="NME10460.1"/>
    <property type="molecule type" value="Genomic_DNA"/>
</dbReference>
<dbReference type="AlphaFoldDB" id="A0AA44DMK1"/>
<protein>
    <submittedName>
        <fullName evidence="1">Clo7bot family Cys-rich peptide</fullName>
    </submittedName>
</protein>
<evidence type="ECO:0000313" key="3">
    <source>
        <dbReference type="Proteomes" id="UP000573963"/>
    </source>
</evidence>
<keyword evidence="2" id="KW-0614">Plasmid</keyword>
<geneLocation type="plasmid" evidence="2 4">
    <name>unnamed6</name>
</geneLocation>
<evidence type="ECO:0000313" key="1">
    <source>
        <dbReference type="EMBL" id="NME10460.1"/>
    </source>
</evidence>
<sequence length="53" mass="5883">MKFIKKPARKFEEGFCFGWECSQECFGNCPSNCMGTYGTCTTNNNGCIVNNGN</sequence>
<reference evidence="2 4" key="2">
    <citation type="submission" date="2023-04" db="EMBL/GenBank/DDBJ databases">
        <title>Bacteria Genome Submission.</title>
        <authorList>
            <person name="Isaac P."/>
        </authorList>
    </citation>
    <scope>NUCLEOTIDE SEQUENCE [LARGE SCALE GENOMIC DNA]</scope>
    <source>
        <strain evidence="2 4">SampleS7P1</strain>
        <plasmid evidence="2 4">unnamed6</plasmid>
    </source>
</reference>
<evidence type="ECO:0000313" key="4">
    <source>
        <dbReference type="Proteomes" id="UP001239169"/>
    </source>
</evidence>
<accession>A0AA44DMK1</accession>
<dbReference type="Proteomes" id="UP001239169">
    <property type="component" value="Plasmid unnamed6"/>
</dbReference>
<gene>
    <name evidence="1" type="ORF">HF875_13070</name>
    <name evidence="2" type="ORF">QJS64_21150</name>
</gene>